<dbReference type="PROSITE" id="PS00237">
    <property type="entry name" value="G_PROTEIN_RECEP_F1_1"/>
    <property type="match status" value="1"/>
</dbReference>
<dbReference type="SUPFAM" id="SSF81321">
    <property type="entry name" value="Family A G protein-coupled receptor-like"/>
    <property type="match status" value="1"/>
</dbReference>
<feature type="transmembrane region" description="Helical" evidence="13">
    <location>
        <begin position="232"/>
        <end position="257"/>
    </location>
</feature>
<sequence length="441" mass="48602">MFHYVNVTMGVVAVSAGAKGTYDKVDTIDPSVADLFNASSSYEMDNATLCWSNANDSACAGQRGHFRVAALDVIIGLVLSCLIVAIIIGNTFVILSVSLFRDMRTLSNGLIVSLATADLLVAIIVLPISLYVQLTGEWQLGFIVCDFWVTADVFCCTASILNIVVIALDRYWLIARNVKYTHGDTFTRRHACVVMVTLAWLTSGGISASPLFGWQAGNERAPGVCLISQDMAYTIFSTFGAFWFPLSVIVIVYFKIFKIARRRQRTRARGRSLASSLNSSAMTELNGKPPQPPVASNSPPDTPTALLAPPHDPRNGVSLSPNSAVSPRHPSLGFIARCRRRRAALAAQRDNRPRRRLRSSARTLGLIIGGFLFCWMPFFIIATVTPFCESCQMPPAVGAVTLWLGYFNSLLNPIIYAIWDKNFKRSFRRLSRCDIRWSTVL</sequence>
<keyword evidence="16" id="KW-1185">Reference proteome</keyword>
<dbReference type="PANTHER" id="PTHR24248:SF199">
    <property type="entry name" value="IP13425P-RELATED"/>
    <property type="match status" value="1"/>
</dbReference>
<feature type="compositionally biased region" description="Polar residues" evidence="12">
    <location>
        <begin position="273"/>
        <end position="283"/>
    </location>
</feature>
<evidence type="ECO:0000256" key="2">
    <source>
        <dbReference type="ARBA" id="ARBA00022475"/>
    </source>
</evidence>
<dbReference type="EMBL" id="JAODUO010000848">
    <property type="protein sequence ID" value="KAK2173809.1"/>
    <property type="molecule type" value="Genomic_DNA"/>
</dbReference>
<feature type="transmembrane region" description="Helical" evidence="13">
    <location>
        <begin position="396"/>
        <end position="419"/>
    </location>
</feature>
<feature type="transmembrane region" description="Helical" evidence="13">
    <location>
        <begin position="138"/>
        <end position="168"/>
    </location>
</feature>
<evidence type="ECO:0000256" key="1">
    <source>
        <dbReference type="ARBA" id="ARBA00004651"/>
    </source>
</evidence>
<dbReference type="GO" id="GO:0005886">
    <property type="term" value="C:plasma membrane"/>
    <property type="evidence" value="ECO:0007669"/>
    <property type="project" value="UniProtKB-SubCell"/>
</dbReference>
<evidence type="ECO:0000256" key="9">
    <source>
        <dbReference type="ARBA" id="ARBA00023180"/>
    </source>
</evidence>
<keyword evidence="4 13" id="KW-1133">Transmembrane helix</keyword>
<dbReference type="GO" id="GO:0071880">
    <property type="term" value="P:adenylate cyclase-activating adrenergic receptor signaling pathway"/>
    <property type="evidence" value="ECO:0007669"/>
    <property type="project" value="TreeGrafter"/>
</dbReference>
<comment type="subcellular location">
    <subcellularLocation>
        <location evidence="1">Cell membrane</location>
        <topology evidence="1">Multi-pass membrane protein</topology>
    </subcellularLocation>
</comment>
<comment type="similarity">
    <text evidence="11">Belongs to the G-protein coupled receptor 1 family.</text>
</comment>
<proteinExistence type="inferred from homology"/>
<keyword evidence="10 11" id="KW-0807">Transducer</keyword>
<protein>
    <recommendedName>
        <fullName evidence="14">G-protein coupled receptors family 1 profile domain-containing protein</fullName>
    </recommendedName>
</protein>
<keyword evidence="8 11" id="KW-0675">Receptor</keyword>
<feature type="compositionally biased region" description="Low complexity" evidence="12">
    <location>
        <begin position="294"/>
        <end position="309"/>
    </location>
</feature>
<dbReference type="PROSITE" id="PS50262">
    <property type="entry name" value="G_PROTEIN_RECEP_F1_2"/>
    <property type="match status" value="1"/>
</dbReference>
<evidence type="ECO:0000256" key="4">
    <source>
        <dbReference type="ARBA" id="ARBA00022989"/>
    </source>
</evidence>
<dbReference type="PANTHER" id="PTHR24248">
    <property type="entry name" value="ADRENERGIC RECEPTOR-RELATED G-PROTEIN COUPLED RECEPTOR"/>
    <property type="match status" value="1"/>
</dbReference>
<gene>
    <name evidence="15" type="ORF">NP493_848g02039</name>
</gene>
<keyword evidence="3 11" id="KW-0812">Transmembrane</keyword>
<evidence type="ECO:0000313" key="15">
    <source>
        <dbReference type="EMBL" id="KAK2173809.1"/>
    </source>
</evidence>
<evidence type="ECO:0000256" key="12">
    <source>
        <dbReference type="SAM" id="MobiDB-lite"/>
    </source>
</evidence>
<evidence type="ECO:0000256" key="5">
    <source>
        <dbReference type="ARBA" id="ARBA00023040"/>
    </source>
</evidence>
<feature type="transmembrane region" description="Helical" evidence="13">
    <location>
        <begin position="189"/>
        <end position="212"/>
    </location>
</feature>
<dbReference type="InterPro" id="IPR017452">
    <property type="entry name" value="GPCR_Rhodpsn_7TM"/>
</dbReference>
<dbReference type="InterPro" id="IPR000276">
    <property type="entry name" value="GPCR_Rhodpsn"/>
</dbReference>
<evidence type="ECO:0000256" key="13">
    <source>
        <dbReference type="SAM" id="Phobius"/>
    </source>
</evidence>
<comment type="caution">
    <text evidence="15">The sequence shown here is derived from an EMBL/GenBank/DDBJ whole genome shotgun (WGS) entry which is preliminary data.</text>
</comment>
<dbReference type="GO" id="GO:0004993">
    <property type="term" value="F:G protein-coupled serotonin receptor activity"/>
    <property type="evidence" value="ECO:0007669"/>
    <property type="project" value="InterPro"/>
</dbReference>
<dbReference type="PRINTS" id="PR01101">
    <property type="entry name" value="5HTRECEPTOR"/>
</dbReference>
<dbReference type="PRINTS" id="PR00237">
    <property type="entry name" value="GPCRRHODOPSN"/>
</dbReference>
<feature type="transmembrane region" description="Helical" evidence="13">
    <location>
        <begin position="73"/>
        <end position="97"/>
    </location>
</feature>
<feature type="transmembrane region" description="Helical" evidence="13">
    <location>
        <begin position="109"/>
        <end position="132"/>
    </location>
</feature>
<evidence type="ECO:0000256" key="10">
    <source>
        <dbReference type="ARBA" id="ARBA00023224"/>
    </source>
</evidence>
<dbReference type="GO" id="GO:0043410">
    <property type="term" value="P:positive regulation of MAPK cascade"/>
    <property type="evidence" value="ECO:0007669"/>
    <property type="project" value="TreeGrafter"/>
</dbReference>
<dbReference type="InterPro" id="IPR002231">
    <property type="entry name" value="5HT_rcpt"/>
</dbReference>
<feature type="transmembrane region" description="Helical" evidence="13">
    <location>
        <begin position="364"/>
        <end position="384"/>
    </location>
</feature>
<keyword evidence="6 13" id="KW-0472">Membrane</keyword>
<reference evidence="15" key="1">
    <citation type="journal article" date="2023" name="Mol. Biol. Evol.">
        <title>Third-Generation Sequencing Reveals the Adaptive Role of the Epigenome in Three Deep-Sea Polychaetes.</title>
        <authorList>
            <person name="Perez M."/>
            <person name="Aroh O."/>
            <person name="Sun Y."/>
            <person name="Lan Y."/>
            <person name="Juniper S.K."/>
            <person name="Young C.R."/>
            <person name="Angers B."/>
            <person name="Qian P.Y."/>
        </authorList>
    </citation>
    <scope>NUCLEOTIDE SEQUENCE</scope>
    <source>
        <strain evidence="15">R07B-5</strain>
    </source>
</reference>
<evidence type="ECO:0000256" key="6">
    <source>
        <dbReference type="ARBA" id="ARBA00023136"/>
    </source>
</evidence>
<keyword evidence="9" id="KW-0325">Glycoprotein</keyword>
<evidence type="ECO:0000256" key="7">
    <source>
        <dbReference type="ARBA" id="ARBA00023157"/>
    </source>
</evidence>
<dbReference type="Pfam" id="PF00001">
    <property type="entry name" value="7tm_1"/>
    <property type="match status" value="1"/>
</dbReference>
<dbReference type="Proteomes" id="UP001209878">
    <property type="component" value="Unassembled WGS sequence"/>
</dbReference>
<keyword evidence="2" id="KW-1003">Cell membrane</keyword>
<name>A0AAD9KLJ8_RIDPI</name>
<feature type="domain" description="G-protein coupled receptors family 1 profile" evidence="14">
    <location>
        <begin position="89"/>
        <end position="416"/>
    </location>
</feature>
<feature type="region of interest" description="Disordered" evidence="12">
    <location>
        <begin position="268"/>
        <end position="312"/>
    </location>
</feature>
<keyword evidence="7" id="KW-1015">Disulfide bond</keyword>
<dbReference type="Gene3D" id="1.20.1070.10">
    <property type="entry name" value="Rhodopsin 7-helix transmembrane proteins"/>
    <property type="match status" value="1"/>
</dbReference>
<evidence type="ECO:0000259" key="14">
    <source>
        <dbReference type="PROSITE" id="PS50262"/>
    </source>
</evidence>
<keyword evidence="5 11" id="KW-0297">G-protein coupled receptor</keyword>
<accession>A0AAD9KLJ8</accession>
<evidence type="ECO:0000313" key="16">
    <source>
        <dbReference type="Proteomes" id="UP001209878"/>
    </source>
</evidence>
<organism evidence="15 16">
    <name type="scientific">Ridgeia piscesae</name>
    <name type="common">Tubeworm</name>
    <dbReference type="NCBI Taxonomy" id="27915"/>
    <lineage>
        <taxon>Eukaryota</taxon>
        <taxon>Metazoa</taxon>
        <taxon>Spiralia</taxon>
        <taxon>Lophotrochozoa</taxon>
        <taxon>Annelida</taxon>
        <taxon>Polychaeta</taxon>
        <taxon>Sedentaria</taxon>
        <taxon>Canalipalpata</taxon>
        <taxon>Sabellida</taxon>
        <taxon>Siboglinidae</taxon>
        <taxon>Ridgeia</taxon>
    </lineage>
</organism>
<evidence type="ECO:0000256" key="11">
    <source>
        <dbReference type="RuleBase" id="RU000688"/>
    </source>
</evidence>
<dbReference type="AlphaFoldDB" id="A0AAD9KLJ8"/>
<evidence type="ECO:0000256" key="8">
    <source>
        <dbReference type="ARBA" id="ARBA00023170"/>
    </source>
</evidence>
<evidence type="ECO:0000256" key="3">
    <source>
        <dbReference type="ARBA" id="ARBA00022692"/>
    </source>
</evidence>